<evidence type="ECO:0000313" key="1">
    <source>
        <dbReference type="EMBL" id="JAH81577.1"/>
    </source>
</evidence>
<reference evidence="1" key="2">
    <citation type="journal article" date="2015" name="Fish Shellfish Immunol.">
        <title>Early steps in the European eel (Anguilla anguilla)-Vibrio vulnificus interaction in the gills: Role of the RtxA13 toxin.</title>
        <authorList>
            <person name="Callol A."/>
            <person name="Pajuelo D."/>
            <person name="Ebbesson L."/>
            <person name="Teles M."/>
            <person name="MacKenzie S."/>
            <person name="Amaro C."/>
        </authorList>
    </citation>
    <scope>NUCLEOTIDE SEQUENCE</scope>
</reference>
<sequence length="45" mass="4935">MPKTLDSTKSCLWCRETCSIPGQRSGWAGSTFSLSFLSLASHQEV</sequence>
<reference evidence="1" key="1">
    <citation type="submission" date="2014-11" db="EMBL/GenBank/DDBJ databases">
        <authorList>
            <person name="Amaro Gonzalez C."/>
        </authorList>
    </citation>
    <scope>NUCLEOTIDE SEQUENCE</scope>
</reference>
<protein>
    <submittedName>
        <fullName evidence="1">Uncharacterized protein</fullName>
    </submittedName>
</protein>
<dbReference type="EMBL" id="GBXM01027000">
    <property type="protein sequence ID" value="JAH81577.1"/>
    <property type="molecule type" value="Transcribed_RNA"/>
</dbReference>
<accession>A0A0E9VU60</accession>
<organism evidence="1">
    <name type="scientific">Anguilla anguilla</name>
    <name type="common">European freshwater eel</name>
    <name type="synonym">Muraena anguilla</name>
    <dbReference type="NCBI Taxonomy" id="7936"/>
    <lineage>
        <taxon>Eukaryota</taxon>
        <taxon>Metazoa</taxon>
        <taxon>Chordata</taxon>
        <taxon>Craniata</taxon>
        <taxon>Vertebrata</taxon>
        <taxon>Euteleostomi</taxon>
        <taxon>Actinopterygii</taxon>
        <taxon>Neopterygii</taxon>
        <taxon>Teleostei</taxon>
        <taxon>Anguilliformes</taxon>
        <taxon>Anguillidae</taxon>
        <taxon>Anguilla</taxon>
    </lineage>
</organism>
<dbReference type="AlphaFoldDB" id="A0A0E9VU60"/>
<proteinExistence type="predicted"/>
<name>A0A0E9VU60_ANGAN</name>